<dbReference type="Proteomes" id="UP000789920">
    <property type="component" value="Unassembled WGS sequence"/>
</dbReference>
<sequence length="71" mass="8037">KMSKTQINKNINENNHCESGFSIVTISVQSMISTTTSLPVAPTMFSQLYEMIKNLFKKDEKIKKNEAANLQ</sequence>
<evidence type="ECO:0000313" key="2">
    <source>
        <dbReference type="Proteomes" id="UP000789920"/>
    </source>
</evidence>
<organism evidence="1 2">
    <name type="scientific">Racocetra persica</name>
    <dbReference type="NCBI Taxonomy" id="160502"/>
    <lineage>
        <taxon>Eukaryota</taxon>
        <taxon>Fungi</taxon>
        <taxon>Fungi incertae sedis</taxon>
        <taxon>Mucoromycota</taxon>
        <taxon>Glomeromycotina</taxon>
        <taxon>Glomeromycetes</taxon>
        <taxon>Diversisporales</taxon>
        <taxon>Gigasporaceae</taxon>
        <taxon>Racocetra</taxon>
    </lineage>
</organism>
<feature type="non-terminal residue" evidence="1">
    <location>
        <position position="1"/>
    </location>
</feature>
<accession>A0ACA9SGI3</accession>
<evidence type="ECO:0000313" key="1">
    <source>
        <dbReference type="EMBL" id="CAG8837629.1"/>
    </source>
</evidence>
<protein>
    <submittedName>
        <fullName evidence="1">24589_t:CDS:1</fullName>
    </submittedName>
</protein>
<proteinExistence type="predicted"/>
<dbReference type="EMBL" id="CAJVQC010118219">
    <property type="protein sequence ID" value="CAG8837629.1"/>
    <property type="molecule type" value="Genomic_DNA"/>
</dbReference>
<comment type="caution">
    <text evidence="1">The sequence shown here is derived from an EMBL/GenBank/DDBJ whole genome shotgun (WGS) entry which is preliminary data.</text>
</comment>
<keyword evidence="2" id="KW-1185">Reference proteome</keyword>
<name>A0ACA9SGI3_9GLOM</name>
<gene>
    <name evidence="1" type="ORF">RPERSI_LOCUS30376</name>
</gene>
<reference evidence="1" key="1">
    <citation type="submission" date="2021-06" db="EMBL/GenBank/DDBJ databases">
        <authorList>
            <person name="Kallberg Y."/>
            <person name="Tangrot J."/>
            <person name="Rosling A."/>
        </authorList>
    </citation>
    <scope>NUCLEOTIDE SEQUENCE</scope>
    <source>
        <strain evidence="1">MA461A</strain>
    </source>
</reference>